<dbReference type="InterPro" id="IPR015991">
    <property type="entry name" value="TatD/YcfH-like"/>
</dbReference>
<comment type="caution">
    <text evidence="5">The sequence shown here is derived from an EMBL/GenBank/DDBJ whole genome shotgun (WGS) entry which is preliminary data.</text>
</comment>
<evidence type="ECO:0000313" key="5">
    <source>
        <dbReference type="EMBL" id="ETK01024.1"/>
    </source>
</evidence>
<name>W2C1D5_9BACT</name>
<protein>
    <submittedName>
        <fullName evidence="5">TatD family hydrolase</fullName>
    </submittedName>
</protein>
<evidence type="ECO:0000256" key="2">
    <source>
        <dbReference type="ARBA" id="ARBA00022723"/>
    </source>
</evidence>
<keyword evidence="3 5" id="KW-0378">Hydrolase</keyword>
<dbReference type="GO" id="GO:0004536">
    <property type="term" value="F:DNA nuclease activity"/>
    <property type="evidence" value="ECO:0007669"/>
    <property type="project" value="InterPro"/>
</dbReference>
<dbReference type="Gene3D" id="3.20.20.140">
    <property type="entry name" value="Metal-dependent hydrolases"/>
    <property type="match status" value="1"/>
</dbReference>
<reference evidence="5 6" key="1">
    <citation type="submission" date="2013-11" db="EMBL/GenBank/DDBJ databases">
        <title>Single cell genomics of uncultured Tannerella BU063 (oral taxon 286).</title>
        <authorList>
            <person name="Beall C.J."/>
            <person name="Campbell A.G."/>
            <person name="Griffen A.L."/>
            <person name="Podar M."/>
            <person name="Leys E.J."/>
        </authorList>
    </citation>
    <scope>NUCLEOTIDE SEQUENCE [LARGE SCALE GENOMIC DNA]</scope>
    <source>
        <strain evidence="5">Cell 2</strain>
    </source>
</reference>
<dbReference type="AlphaFoldDB" id="W2C1D5"/>
<accession>W2C1D5</accession>
<evidence type="ECO:0000256" key="4">
    <source>
        <dbReference type="PIRSR" id="PIRSR005902-1"/>
    </source>
</evidence>
<dbReference type="PIRSF" id="PIRSF005902">
    <property type="entry name" value="DNase_TatD"/>
    <property type="match status" value="1"/>
</dbReference>
<gene>
    <name evidence="5" type="ORF">N425_12025</name>
</gene>
<evidence type="ECO:0000256" key="1">
    <source>
        <dbReference type="ARBA" id="ARBA00009275"/>
    </source>
</evidence>
<dbReference type="InterPro" id="IPR001130">
    <property type="entry name" value="TatD-like"/>
</dbReference>
<evidence type="ECO:0000313" key="6">
    <source>
        <dbReference type="Proteomes" id="UP000018837"/>
    </source>
</evidence>
<feature type="binding site" evidence="4">
    <location>
        <position position="9"/>
    </location>
    <ligand>
        <name>a divalent metal cation</name>
        <dbReference type="ChEBI" id="CHEBI:60240"/>
        <label>1</label>
    </ligand>
</feature>
<dbReference type="Pfam" id="PF01026">
    <property type="entry name" value="TatD_DNase"/>
    <property type="match status" value="1"/>
</dbReference>
<evidence type="ECO:0000256" key="3">
    <source>
        <dbReference type="ARBA" id="ARBA00022801"/>
    </source>
</evidence>
<organism evidence="5 6">
    <name type="scientific">Tannerella sp. oral taxon BU063 isolate Cell 2</name>
    <dbReference type="NCBI Taxonomy" id="1411148"/>
    <lineage>
        <taxon>Bacteria</taxon>
        <taxon>Pseudomonadati</taxon>
        <taxon>Bacteroidota</taxon>
        <taxon>Bacteroidia</taxon>
        <taxon>Bacteroidales</taxon>
        <taxon>Tannerellaceae</taxon>
        <taxon>Tannerella</taxon>
    </lineage>
</organism>
<dbReference type="EMBL" id="AYUF01000492">
    <property type="protein sequence ID" value="ETK01024.1"/>
    <property type="molecule type" value="Genomic_DNA"/>
</dbReference>
<dbReference type="FunFam" id="3.20.20.140:FF:000005">
    <property type="entry name" value="TatD family hydrolase"/>
    <property type="match status" value="1"/>
</dbReference>
<dbReference type="CDD" id="cd01310">
    <property type="entry name" value="TatD_DNAse"/>
    <property type="match status" value="1"/>
</dbReference>
<dbReference type="GO" id="GO:0046872">
    <property type="term" value="F:metal ion binding"/>
    <property type="evidence" value="ECO:0007669"/>
    <property type="project" value="UniProtKB-KW"/>
</dbReference>
<sequence length="262" mass="29721">MKLIDSHTHLYAEDFCGDREIVIERAKAAGVIAVLLPNIDESSIAPMFCLCDEHPEFAFPMMGLHPTSVDSHYSSKLQAIEKMLTKRPYCGIGEIGIDLHWEQAYLKEQRIVFEEQLKWSVDMDLPVSIHVRDAFSEVFDCIYKVGAERLKGVFHCFSGTVDELEEIKRMQRFKIGVNGIVTFKKSALSDIIRMVPSTMLLLETDAPYLSPSPYRGKRNEPAFLIEVVKKVAEELQISEETVADLTRENTLALFDISFPTSN</sequence>
<keyword evidence="2 4" id="KW-0479">Metal-binding</keyword>
<feature type="binding site" evidence="4">
    <location>
        <position position="130"/>
    </location>
    <ligand>
        <name>a divalent metal cation</name>
        <dbReference type="ChEBI" id="CHEBI:60240"/>
        <label>2</label>
    </ligand>
</feature>
<dbReference type="PANTHER" id="PTHR46124">
    <property type="entry name" value="D-AMINOACYL-TRNA DEACYLASE"/>
    <property type="match status" value="1"/>
</dbReference>
<comment type="similarity">
    <text evidence="1">Belongs to the metallo-dependent hydrolases superfamily. TatD-type hydrolase family.</text>
</comment>
<feature type="binding site" evidence="4">
    <location>
        <position position="94"/>
    </location>
    <ligand>
        <name>a divalent metal cation</name>
        <dbReference type="ChEBI" id="CHEBI:60240"/>
        <label>1</label>
    </ligand>
</feature>
<feature type="binding site" evidence="4">
    <location>
        <position position="205"/>
    </location>
    <ligand>
        <name>a divalent metal cation</name>
        <dbReference type="ChEBI" id="CHEBI:60240"/>
        <label>1</label>
    </ligand>
</feature>
<feature type="binding site" evidence="4">
    <location>
        <position position="155"/>
    </location>
    <ligand>
        <name>a divalent metal cation</name>
        <dbReference type="ChEBI" id="CHEBI:60240"/>
        <label>2</label>
    </ligand>
</feature>
<dbReference type="PATRIC" id="fig|1411148.3.peg.1983"/>
<dbReference type="NCBIfam" id="TIGR00010">
    <property type="entry name" value="YchF/TatD family DNA exonuclease"/>
    <property type="match status" value="1"/>
</dbReference>
<dbReference type="GO" id="GO:0016788">
    <property type="term" value="F:hydrolase activity, acting on ester bonds"/>
    <property type="evidence" value="ECO:0007669"/>
    <property type="project" value="InterPro"/>
</dbReference>
<feature type="binding site" evidence="4">
    <location>
        <position position="7"/>
    </location>
    <ligand>
        <name>a divalent metal cation</name>
        <dbReference type="ChEBI" id="CHEBI:60240"/>
        <label>1</label>
    </ligand>
</feature>
<dbReference type="InterPro" id="IPR032466">
    <property type="entry name" value="Metal_Hydrolase"/>
</dbReference>
<dbReference type="GO" id="GO:0005829">
    <property type="term" value="C:cytosol"/>
    <property type="evidence" value="ECO:0007669"/>
    <property type="project" value="TreeGrafter"/>
</dbReference>
<dbReference type="SUPFAM" id="SSF51556">
    <property type="entry name" value="Metallo-dependent hydrolases"/>
    <property type="match status" value="1"/>
</dbReference>
<dbReference type="Proteomes" id="UP000018837">
    <property type="component" value="Unassembled WGS sequence"/>
</dbReference>
<dbReference type="PANTHER" id="PTHR46124:SF4">
    <property type="entry name" value="HYDROLASE TATD"/>
    <property type="match status" value="1"/>
</dbReference>
<proteinExistence type="inferred from homology"/>